<feature type="compositionally biased region" description="Basic and acidic residues" evidence="2">
    <location>
        <begin position="160"/>
        <end position="176"/>
    </location>
</feature>
<dbReference type="SUPFAM" id="SSF82171">
    <property type="entry name" value="DPP6 N-terminal domain-like"/>
    <property type="match status" value="2"/>
</dbReference>
<dbReference type="InterPro" id="IPR006680">
    <property type="entry name" value="Amidohydro-rel"/>
</dbReference>
<gene>
    <name evidence="4" type="ordered locus">Acid_1954</name>
</gene>
<dbReference type="Pfam" id="PF01979">
    <property type="entry name" value="Amidohydro_1"/>
    <property type="match status" value="1"/>
</dbReference>
<dbReference type="SUPFAM" id="SSF51556">
    <property type="entry name" value="Metallo-dependent hydrolases"/>
    <property type="match status" value="1"/>
</dbReference>
<accession>Q026W9</accession>
<evidence type="ECO:0000259" key="3">
    <source>
        <dbReference type="Pfam" id="PF01979"/>
    </source>
</evidence>
<sequence length="1046" mass="113721">MQQDAHHQVDTGHGRVIPFRANRCARIARSLCSRPEIFVVSSEGDMYLYHRLGRALAASSCLILLVTSKADPAPGVARSITVSEGTNLGATVSPDRKTIILDLQTALWALPFEGGAARRLTEPELEASRPDFSPTGSLIAFQSFSGGTFHIWVMKPDGSGRRELTEGHGDDRDPRVSPDGARIAFSSDRAMKGNYDIWTVEVATGKLAQWTSDPSDEYEPAWSPDGMEIAYVSGAGAIGHAVLAAKAGGQPRVIIEAPDGSKVNAPSWSPDGKQIAYVQTTANKLRLLISGKQVGSAEDVFPFPAVWLSATRILYTGNGKIWKTQLATNTTENVPFKAAFAVNRAAYKRNVPDFDTTAPRTAKGILAPALSPDGKRIVFEALNQLWLMEIGGEATPLTNDGYYKQTPVWSPDGKRIAYSSDKNGTANVYILDLATQAEKRVTNLHEAAALDPVWSPDGTQIAFQTQEGTVHIADLASGGSREVIRTTFEPGRPSWSKNGKVLSLAVLRAYTKRYREGTSLILTADLQSGKQVLTEPAPYKSITTRSIDGPIYSPDGTRMAYVMDDYLWVRPVDANGLPVSEARPINEEMTDAPSWSADGKRMLYLSAGTLRMIEADGKTPPVTVPVNLTWRRQERTKTIVVHAGTLWDGKGAAVQKEVDVTIVGRRIRKVEPHNEAAHRSAETVVDGSSLALLPGLWEAHNHRYGGQAASGDRAGRIWLAYGFTTLQSQGDAAYAQMEVKESFAAGARVGPRYFAAGEPIDGERQYYGHDHGATNEKELKLELERARALEYDNLKTYVRLPHKLQKIALDYAHNQLGIWAASHYGMPGLGFGMDGMTHVSATSRWGYSYTRSAGGATYDDIRQLFAATGEFLITTPFTASALYAEDPRIVEDARVSTLNTPWAQKTMVQARDRAVSTNQTTSLEGLQSEMETVLAVMRGGGTVALGTDSPLPSNAILNHLGLRAEVKYGLKPWEALQTVTLLPARAFGYEKDLGTVEPGKLADMILVAGNPLGDIRDTANVRHVIVDGRVYTIPEILAPFAHNPAR</sequence>
<dbReference type="HOGENOM" id="CLU_304012_0_0_0"/>
<organism evidence="4">
    <name type="scientific">Solibacter usitatus (strain Ellin6076)</name>
    <dbReference type="NCBI Taxonomy" id="234267"/>
    <lineage>
        <taxon>Bacteria</taxon>
        <taxon>Pseudomonadati</taxon>
        <taxon>Acidobacteriota</taxon>
        <taxon>Terriglobia</taxon>
        <taxon>Bryobacterales</taxon>
        <taxon>Solibacteraceae</taxon>
        <taxon>Candidatus Solibacter</taxon>
    </lineage>
</organism>
<dbReference type="InParanoid" id="Q026W9"/>
<comment type="similarity">
    <text evidence="1">Belongs to the TolB family.</text>
</comment>
<keyword evidence="4" id="KW-0378">Hydrolase</keyword>
<dbReference type="Gene3D" id="2.30.40.10">
    <property type="entry name" value="Urease, subunit C, domain 1"/>
    <property type="match status" value="1"/>
</dbReference>
<name>Q026W9_SOLUE</name>
<dbReference type="Gene3D" id="2.120.10.30">
    <property type="entry name" value="TolB, C-terminal domain"/>
    <property type="match status" value="2"/>
</dbReference>
<dbReference type="EMBL" id="CP000473">
    <property type="protein sequence ID" value="ABJ82944.1"/>
    <property type="molecule type" value="Genomic_DNA"/>
</dbReference>
<dbReference type="Pfam" id="PF07676">
    <property type="entry name" value="PD40"/>
    <property type="match status" value="9"/>
</dbReference>
<dbReference type="STRING" id="234267.Acid_1954"/>
<feature type="region of interest" description="Disordered" evidence="2">
    <location>
        <begin position="160"/>
        <end position="179"/>
    </location>
</feature>
<dbReference type="AlphaFoldDB" id="Q026W9"/>
<dbReference type="Gene3D" id="1.20.58.520">
    <property type="entry name" value="Amidohydrolase"/>
    <property type="match status" value="1"/>
</dbReference>
<dbReference type="SUPFAM" id="SSF51338">
    <property type="entry name" value="Composite domain of metallo-dependent hydrolases"/>
    <property type="match status" value="1"/>
</dbReference>
<proteinExistence type="inferred from homology"/>
<dbReference type="InterPro" id="IPR011659">
    <property type="entry name" value="WD40"/>
</dbReference>
<evidence type="ECO:0000313" key="4">
    <source>
        <dbReference type="EMBL" id="ABJ82944.1"/>
    </source>
</evidence>
<dbReference type="PANTHER" id="PTHR36842">
    <property type="entry name" value="PROTEIN TOLB HOMOLOG"/>
    <property type="match status" value="1"/>
</dbReference>
<dbReference type="Gene3D" id="3.40.50.10910">
    <property type="entry name" value="Amidohydrolase"/>
    <property type="match status" value="1"/>
</dbReference>
<dbReference type="Gene3D" id="3.30.110.90">
    <property type="entry name" value="Amidohydrolase"/>
    <property type="match status" value="1"/>
</dbReference>
<dbReference type="eggNOG" id="COG1228">
    <property type="taxonomic scope" value="Bacteria"/>
</dbReference>
<dbReference type="SUPFAM" id="SSF75011">
    <property type="entry name" value="3-carboxy-cis,cis-mucoante lactonizing enzyme"/>
    <property type="match status" value="1"/>
</dbReference>
<protein>
    <submittedName>
        <fullName evidence="4">Amidohydrolase</fullName>
    </submittedName>
</protein>
<dbReference type="PANTHER" id="PTHR36842:SF1">
    <property type="entry name" value="PROTEIN TOLB"/>
    <property type="match status" value="1"/>
</dbReference>
<dbReference type="KEGG" id="sus:Acid_1954"/>
<dbReference type="InterPro" id="IPR032466">
    <property type="entry name" value="Metal_Hydrolase"/>
</dbReference>
<reference evidence="4" key="1">
    <citation type="submission" date="2006-10" db="EMBL/GenBank/DDBJ databases">
        <title>Complete sequence of Solibacter usitatus Ellin6076.</title>
        <authorList>
            <consortium name="US DOE Joint Genome Institute"/>
            <person name="Copeland A."/>
            <person name="Lucas S."/>
            <person name="Lapidus A."/>
            <person name="Barry K."/>
            <person name="Detter J.C."/>
            <person name="Glavina del Rio T."/>
            <person name="Hammon N."/>
            <person name="Israni S."/>
            <person name="Dalin E."/>
            <person name="Tice H."/>
            <person name="Pitluck S."/>
            <person name="Thompson L.S."/>
            <person name="Brettin T."/>
            <person name="Bruce D."/>
            <person name="Han C."/>
            <person name="Tapia R."/>
            <person name="Gilna P."/>
            <person name="Schmutz J."/>
            <person name="Larimer F."/>
            <person name="Land M."/>
            <person name="Hauser L."/>
            <person name="Kyrpides N."/>
            <person name="Mikhailova N."/>
            <person name="Janssen P.H."/>
            <person name="Kuske C.R."/>
            <person name="Richardson P."/>
        </authorList>
    </citation>
    <scope>NUCLEOTIDE SEQUENCE</scope>
    <source>
        <strain evidence="4">Ellin6076</strain>
    </source>
</reference>
<feature type="domain" description="Amidohydrolase-related" evidence="3">
    <location>
        <begin position="918"/>
        <end position="1030"/>
    </location>
</feature>
<dbReference type="InterPro" id="IPR011059">
    <property type="entry name" value="Metal-dep_hydrolase_composite"/>
</dbReference>
<dbReference type="eggNOG" id="COG0823">
    <property type="taxonomic scope" value="Bacteria"/>
</dbReference>
<evidence type="ECO:0000256" key="1">
    <source>
        <dbReference type="ARBA" id="ARBA00009820"/>
    </source>
</evidence>
<dbReference type="InterPro" id="IPR011042">
    <property type="entry name" value="6-blade_b-propeller_TolB-like"/>
</dbReference>
<dbReference type="GO" id="GO:0016810">
    <property type="term" value="F:hydrolase activity, acting on carbon-nitrogen (but not peptide) bonds"/>
    <property type="evidence" value="ECO:0007669"/>
    <property type="project" value="InterPro"/>
</dbReference>
<evidence type="ECO:0000256" key="2">
    <source>
        <dbReference type="SAM" id="MobiDB-lite"/>
    </source>
</evidence>